<sequence length="125" mass="14458">MTTQYKTDVRRATEEATVFLNKNLQHSSDDYLDAWIFDVDDTLLSTVPYYEKYHFGNNDCGEEMQNNAVLLETWMKEAKAPAVEYMVELFHKIKGKGLKILLISSRKEHLRGVTVDNLAKAGYYD</sequence>
<proteinExistence type="predicted"/>
<organism evidence="2 3">
    <name type="scientific">Dioscorea cayennensis subsp. rotundata</name>
    <name type="common">White Guinea yam</name>
    <name type="synonym">Dioscorea rotundata</name>
    <dbReference type="NCBI Taxonomy" id="55577"/>
    <lineage>
        <taxon>Eukaryota</taxon>
        <taxon>Viridiplantae</taxon>
        <taxon>Streptophyta</taxon>
        <taxon>Embryophyta</taxon>
        <taxon>Tracheophyta</taxon>
        <taxon>Spermatophyta</taxon>
        <taxon>Magnoliopsida</taxon>
        <taxon>Liliopsida</taxon>
        <taxon>Dioscoreales</taxon>
        <taxon>Dioscoreaceae</taxon>
        <taxon>Dioscorea</taxon>
    </lineage>
</organism>
<dbReference type="Pfam" id="PF03767">
    <property type="entry name" value="Acid_phosphat_B"/>
    <property type="match status" value="1"/>
</dbReference>
<dbReference type="AlphaFoldDB" id="A0AB40AP85"/>
<dbReference type="RefSeq" id="XP_039116737.1">
    <property type="nucleotide sequence ID" value="XM_039260803.1"/>
</dbReference>
<dbReference type="InterPro" id="IPR005519">
    <property type="entry name" value="Acid_phosphat_B-like"/>
</dbReference>
<dbReference type="InterPro" id="IPR023214">
    <property type="entry name" value="HAD_sf"/>
</dbReference>
<accession>A0AB40AP85</accession>
<evidence type="ECO:0000313" key="3">
    <source>
        <dbReference type="RefSeq" id="XP_039116737.1"/>
    </source>
</evidence>
<dbReference type="PANTHER" id="PTHR31284">
    <property type="entry name" value="ACID PHOSPHATASE-LIKE PROTEIN"/>
    <property type="match status" value="1"/>
</dbReference>
<evidence type="ECO:0000313" key="2">
    <source>
        <dbReference type="Proteomes" id="UP001515500"/>
    </source>
</evidence>
<dbReference type="SUPFAM" id="SSF56784">
    <property type="entry name" value="HAD-like"/>
    <property type="match status" value="1"/>
</dbReference>
<protein>
    <submittedName>
        <fullName evidence="3">Acid phosphatase 1-like</fullName>
    </submittedName>
</protein>
<gene>
    <name evidence="3" type="primary">LOC120252685</name>
</gene>
<keyword evidence="2" id="KW-1185">Reference proteome</keyword>
<dbReference type="GeneID" id="120252685"/>
<dbReference type="Gene3D" id="3.40.50.1000">
    <property type="entry name" value="HAD superfamily/HAD-like"/>
    <property type="match status" value="1"/>
</dbReference>
<reference evidence="3" key="1">
    <citation type="submission" date="2025-08" db="UniProtKB">
        <authorList>
            <consortium name="RefSeq"/>
        </authorList>
    </citation>
    <scope>IDENTIFICATION</scope>
</reference>
<dbReference type="Proteomes" id="UP001515500">
    <property type="component" value="Chromosome 22"/>
</dbReference>
<name>A0AB40AP85_DIOCR</name>
<dbReference type="InterPro" id="IPR036412">
    <property type="entry name" value="HAD-like_sf"/>
</dbReference>
<evidence type="ECO:0000256" key="1">
    <source>
        <dbReference type="ARBA" id="ARBA00022729"/>
    </source>
</evidence>
<dbReference type="PANTHER" id="PTHR31284:SF24">
    <property type="entry name" value="ACID PHOSPHATASE"/>
    <property type="match status" value="1"/>
</dbReference>
<keyword evidence="1" id="KW-0732">Signal</keyword>